<keyword evidence="3" id="KW-0408">Iron</keyword>
<dbReference type="InterPro" id="IPR058240">
    <property type="entry name" value="rSAM_sf"/>
</dbReference>
<dbReference type="Gene3D" id="3.20.20.70">
    <property type="entry name" value="Aldolase class I"/>
    <property type="match status" value="1"/>
</dbReference>
<evidence type="ECO:0000313" key="7">
    <source>
        <dbReference type="EMBL" id="KKS54183.1"/>
    </source>
</evidence>
<dbReference type="SFLD" id="SFLDS00029">
    <property type="entry name" value="Radical_SAM"/>
    <property type="match status" value="1"/>
</dbReference>
<organism evidence="7 8">
    <name type="scientific">Candidatus Magasanikbacteria bacterium GW2011_GWA2_42_32</name>
    <dbReference type="NCBI Taxonomy" id="1619039"/>
    <lineage>
        <taxon>Bacteria</taxon>
        <taxon>Candidatus Magasanikiibacteriota</taxon>
    </lineage>
</organism>
<dbReference type="Proteomes" id="UP000034837">
    <property type="component" value="Unassembled WGS sequence"/>
</dbReference>
<dbReference type="AlphaFoldDB" id="A0A0G1CX23"/>
<protein>
    <submittedName>
        <fullName evidence="7">Radical SAM domain protein</fullName>
    </submittedName>
</protein>
<dbReference type="Pfam" id="PF04055">
    <property type="entry name" value="Radical_SAM"/>
    <property type="match status" value="1"/>
</dbReference>
<evidence type="ECO:0000256" key="2">
    <source>
        <dbReference type="ARBA" id="ARBA00022723"/>
    </source>
</evidence>
<name>A0A0G1CX23_9BACT</name>
<evidence type="ECO:0000259" key="5">
    <source>
        <dbReference type="Pfam" id="PF04055"/>
    </source>
</evidence>
<dbReference type="SFLD" id="SFLDG01067">
    <property type="entry name" value="SPASM/twitch_domain_containing"/>
    <property type="match status" value="1"/>
</dbReference>
<keyword evidence="4" id="KW-0411">Iron-sulfur</keyword>
<dbReference type="CDD" id="cd21109">
    <property type="entry name" value="SPASM"/>
    <property type="match status" value="1"/>
</dbReference>
<gene>
    <name evidence="7" type="ORF">UV20_C0039G0007</name>
</gene>
<dbReference type="PANTHER" id="PTHR11228">
    <property type="entry name" value="RADICAL SAM DOMAIN PROTEIN"/>
    <property type="match status" value="1"/>
</dbReference>
<dbReference type="InterPro" id="IPR013785">
    <property type="entry name" value="Aldolase_TIM"/>
</dbReference>
<comment type="caution">
    <text evidence="7">The sequence shown here is derived from an EMBL/GenBank/DDBJ whole genome shotgun (WGS) entry which is preliminary data.</text>
</comment>
<dbReference type="InterPro" id="IPR050377">
    <property type="entry name" value="Radical_SAM_PqqE_MftC-like"/>
</dbReference>
<keyword evidence="1" id="KW-0949">S-adenosyl-L-methionine</keyword>
<keyword evidence="2" id="KW-0479">Metal-binding</keyword>
<dbReference type="EMBL" id="LCDO01000039">
    <property type="protein sequence ID" value="KKS54183.1"/>
    <property type="molecule type" value="Genomic_DNA"/>
</dbReference>
<evidence type="ECO:0000313" key="8">
    <source>
        <dbReference type="Proteomes" id="UP000034837"/>
    </source>
</evidence>
<sequence length="378" mass="42355">MKPDIPQVRQTPDPQLDNILQHWGFFTKTEIVEATAKGQLLMLDLDFGDKCSLHCAGCFRRKHVAENGLANSDPNMTYDEIIDVISQAQALGLRTVKLCGKGEPFENTELLRFAHELTARGIGLAIFTKGHVIGDDVLVAETFGHEGITDGEMLCRELVKLKVSIMPSVPSFNDQLLGKLVGRRPEWYAPRLKLAVERLAKAGFNKTRPTRLALVHAPLTRVSIDGAFAVYHFARERNIIPVLAAHMVSGKQITDEFLLKADASDEKKHRLFQQVLAYNIKQGYQTHEQILLDGPSCMPGIHPCNQIAVGLYVMIKGTVMRCPGDFAKSLGNIRDEPLADIWERNRWWKWTGVHNVGCPYKDGHTLPLGLYDELKQEV</sequence>
<accession>A0A0G1CX23</accession>
<feature type="domain" description="4Fe4S-binding SPASM" evidence="6">
    <location>
        <begin position="304"/>
        <end position="346"/>
    </location>
</feature>
<dbReference type="PANTHER" id="PTHR11228:SF7">
    <property type="entry name" value="PQQA PEPTIDE CYCLASE"/>
    <property type="match status" value="1"/>
</dbReference>
<dbReference type="InterPro" id="IPR007197">
    <property type="entry name" value="rSAM"/>
</dbReference>
<reference evidence="7 8" key="1">
    <citation type="journal article" date="2015" name="Nature">
        <title>rRNA introns, odd ribosomes, and small enigmatic genomes across a large radiation of phyla.</title>
        <authorList>
            <person name="Brown C.T."/>
            <person name="Hug L.A."/>
            <person name="Thomas B.C."/>
            <person name="Sharon I."/>
            <person name="Castelle C.J."/>
            <person name="Singh A."/>
            <person name="Wilkins M.J."/>
            <person name="Williams K.H."/>
            <person name="Banfield J.F."/>
        </authorList>
    </citation>
    <scope>NUCLEOTIDE SEQUENCE [LARGE SCALE GENOMIC DNA]</scope>
</reference>
<dbReference type="InterPro" id="IPR023885">
    <property type="entry name" value="4Fe4S-binding_SPASM_dom"/>
</dbReference>
<proteinExistence type="predicted"/>
<dbReference type="SUPFAM" id="SSF102114">
    <property type="entry name" value="Radical SAM enzymes"/>
    <property type="match status" value="1"/>
</dbReference>
<dbReference type="GO" id="GO:0003824">
    <property type="term" value="F:catalytic activity"/>
    <property type="evidence" value="ECO:0007669"/>
    <property type="project" value="InterPro"/>
</dbReference>
<dbReference type="GO" id="GO:0046872">
    <property type="term" value="F:metal ion binding"/>
    <property type="evidence" value="ECO:0007669"/>
    <property type="project" value="UniProtKB-KW"/>
</dbReference>
<evidence type="ECO:0000256" key="4">
    <source>
        <dbReference type="ARBA" id="ARBA00023014"/>
    </source>
</evidence>
<dbReference type="GO" id="GO:0051536">
    <property type="term" value="F:iron-sulfur cluster binding"/>
    <property type="evidence" value="ECO:0007669"/>
    <property type="project" value="UniProtKB-KW"/>
</dbReference>
<evidence type="ECO:0000259" key="6">
    <source>
        <dbReference type="Pfam" id="PF13186"/>
    </source>
</evidence>
<evidence type="ECO:0000256" key="3">
    <source>
        <dbReference type="ARBA" id="ARBA00023004"/>
    </source>
</evidence>
<evidence type="ECO:0000256" key="1">
    <source>
        <dbReference type="ARBA" id="ARBA00022691"/>
    </source>
</evidence>
<dbReference type="Pfam" id="PF13186">
    <property type="entry name" value="SPASM"/>
    <property type="match status" value="1"/>
</dbReference>
<feature type="domain" description="Radical SAM core" evidence="5">
    <location>
        <begin position="47"/>
        <end position="206"/>
    </location>
</feature>